<gene>
    <name evidence="2" type="ORF">GXW98_08690</name>
</gene>
<dbReference type="SUPFAM" id="SSF109604">
    <property type="entry name" value="HD-domain/PDEase-like"/>
    <property type="match status" value="1"/>
</dbReference>
<organism evidence="2 3">
    <name type="scientific">Bifidobacterium crudilactis</name>
    <dbReference type="NCBI Taxonomy" id="327277"/>
    <lineage>
        <taxon>Bacteria</taxon>
        <taxon>Bacillati</taxon>
        <taxon>Actinomycetota</taxon>
        <taxon>Actinomycetes</taxon>
        <taxon>Bifidobacteriales</taxon>
        <taxon>Bifidobacteriaceae</taxon>
        <taxon>Bifidobacterium</taxon>
    </lineage>
</organism>
<dbReference type="EMBL" id="JAAXZR010000027">
    <property type="protein sequence ID" value="NLT80342.1"/>
    <property type="molecule type" value="Genomic_DNA"/>
</dbReference>
<dbReference type="PANTHER" id="PTHR38659:SF2">
    <property type="entry name" value="HDIG DOMAIN PROTEIN"/>
    <property type="match status" value="1"/>
</dbReference>
<dbReference type="PANTHER" id="PTHR38659">
    <property type="entry name" value="METAL-DEPENDENT PHOSPHOHYDROLASE"/>
    <property type="match status" value="1"/>
</dbReference>
<dbReference type="CDD" id="cd00077">
    <property type="entry name" value="HDc"/>
    <property type="match status" value="1"/>
</dbReference>
<dbReference type="RefSeq" id="WP_273174478.1">
    <property type="nucleotide sequence ID" value="NZ_CP181270.1"/>
</dbReference>
<reference evidence="2" key="2">
    <citation type="submission" date="2020-01" db="EMBL/GenBank/DDBJ databases">
        <authorList>
            <person name="Campanaro S."/>
        </authorList>
    </citation>
    <scope>NUCLEOTIDE SEQUENCE</scope>
    <source>
        <strain evidence="2">AS01afH2WH_6</strain>
    </source>
</reference>
<dbReference type="Proteomes" id="UP000767327">
    <property type="component" value="Unassembled WGS sequence"/>
</dbReference>
<reference evidence="2" key="1">
    <citation type="journal article" date="2020" name="Biotechnol. Biofuels">
        <title>New insights from the biogas microbiome by comprehensive genome-resolved metagenomics of nearly 1600 species originating from multiple anaerobic digesters.</title>
        <authorList>
            <person name="Campanaro S."/>
            <person name="Treu L."/>
            <person name="Rodriguez-R L.M."/>
            <person name="Kovalovszki A."/>
            <person name="Ziels R.M."/>
            <person name="Maus I."/>
            <person name="Zhu X."/>
            <person name="Kougias P.G."/>
            <person name="Basile A."/>
            <person name="Luo G."/>
            <person name="Schluter A."/>
            <person name="Konstantinidis K.T."/>
            <person name="Angelidaki I."/>
        </authorList>
    </citation>
    <scope>NUCLEOTIDE SEQUENCE</scope>
    <source>
        <strain evidence="2">AS01afH2WH_6</strain>
    </source>
</reference>
<name>A0A971D0S9_9BIFI</name>
<dbReference type="Gene3D" id="1.10.3210.10">
    <property type="entry name" value="Hypothetical protein af1432"/>
    <property type="match status" value="1"/>
</dbReference>
<dbReference type="NCBIfam" id="TIGR00277">
    <property type="entry name" value="HDIG"/>
    <property type="match status" value="1"/>
</dbReference>
<dbReference type="SMART" id="SM00471">
    <property type="entry name" value="HDc"/>
    <property type="match status" value="1"/>
</dbReference>
<dbReference type="InterPro" id="IPR003607">
    <property type="entry name" value="HD/PDEase_dom"/>
</dbReference>
<dbReference type="Pfam" id="PF01966">
    <property type="entry name" value="HD"/>
    <property type="match status" value="1"/>
</dbReference>
<evidence type="ECO:0000313" key="3">
    <source>
        <dbReference type="Proteomes" id="UP000767327"/>
    </source>
</evidence>
<sequence length="231" mass="25868">MSTTLPSIEEITQLHHRLAPSQAAFDVVHRHCEIVARLAQDIARGNTTRVPDDPVSSESSVSFAPLVRKGDVDEELLRVGALLHDIGTYRVFDESSDGRVPGSIPRFDSKRYILHGLIGYRILLDEGYGEEVAAFARNHTGVGITRQEVVEQHLPLPPAEYLPTTVEQEIVMYADKFNSKSHPPACISVERQERRAARFGEGNLLRWHALVARYGVPDIEAVAREYHMPIK</sequence>
<accession>A0A971D0S9</accession>
<dbReference type="InterPro" id="IPR006675">
    <property type="entry name" value="HDIG_dom"/>
</dbReference>
<proteinExistence type="predicted"/>
<evidence type="ECO:0000259" key="1">
    <source>
        <dbReference type="SMART" id="SM00471"/>
    </source>
</evidence>
<dbReference type="InterPro" id="IPR006674">
    <property type="entry name" value="HD_domain"/>
</dbReference>
<dbReference type="AlphaFoldDB" id="A0A971D0S9"/>
<feature type="domain" description="HD/PDEase" evidence="1">
    <location>
        <begin position="24"/>
        <end position="189"/>
    </location>
</feature>
<evidence type="ECO:0000313" key="2">
    <source>
        <dbReference type="EMBL" id="NLT80342.1"/>
    </source>
</evidence>
<protein>
    <submittedName>
        <fullName evidence="2">HD domain-containing protein</fullName>
    </submittedName>
</protein>
<comment type="caution">
    <text evidence="2">The sequence shown here is derived from an EMBL/GenBank/DDBJ whole genome shotgun (WGS) entry which is preliminary data.</text>
</comment>